<sequence>MDRYRGGGGGDRYGNSANDSQPYRHPRGGPPSRSSDDIPLNRHHRGGFAGNRRPFDGSPPRYSLNSGGGVAVFARWMETEGFGRSRFNADFEVPLSGQKRPFDFPGRGGSPPDQFGGGGFEPRNFDGDGYDRRHIDGGNFDKKQSDGGRVAKLFVGSVPKTATEDDIRPPFEEHGNVVEVALIKDKRTGQQQGNTVFASAGCCFIKYATSEEADRAIRALHNQYTLPGHDFSMVFVMTDVDATVERLGPGREATLIAAVTGGRAAEKGDSMVVLG</sequence>
<dbReference type="InterPro" id="IPR035979">
    <property type="entry name" value="RBD_domain_sf"/>
</dbReference>
<dbReference type="AlphaFoldDB" id="A0AAP0HCE7"/>
<organism evidence="4 5">
    <name type="scientific">Deinandra increscens subsp. villosa</name>
    <dbReference type="NCBI Taxonomy" id="3103831"/>
    <lineage>
        <taxon>Eukaryota</taxon>
        <taxon>Viridiplantae</taxon>
        <taxon>Streptophyta</taxon>
        <taxon>Embryophyta</taxon>
        <taxon>Tracheophyta</taxon>
        <taxon>Spermatophyta</taxon>
        <taxon>Magnoliopsida</taxon>
        <taxon>eudicotyledons</taxon>
        <taxon>Gunneridae</taxon>
        <taxon>Pentapetalae</taxon>
        <taxon>asterids</taxon>
        <taxon>campanulids</taxon>
        <taxon>Asterales</taxon>
        <taxon>Asteraceae</taxon>
        <taxon>Asteroideae</taxon>
        <taxon>Heliantheae alliance</taxon>
        <taxon>Madieae</taxon>
        <taxon>Madiinae</taxon>
        <taxon>Deinandra</taxon>
    </lineage>
</organism>
<dbReference type="SUPFAM" id="SSF54928">
    <property type="entry name" value="RNA-binding domain, RBD"/>
    <property type="match status" value="1"/>
</dbReference>
<reference evidence="4 5" key="1">
    <citation type="submission" date="2024-04" db="EMBL/GenBank/DDBJ databases">
        <title>The reference genome of an endangered Asteraceae, Deinandra increscens subsp. villosa, native to the Central Coast of California.</title>
        <authorList>
            <person name="Guilliams M."/>
            <person name="Hasenstab-Lehman K."/>
            <person name="Meyer R."/>
            <person name="Mcevoy S."/>
        </authorList>
    </citation>
    <scope>NUCLEOTIDE SEQUENCE [LARGE SCALE GENOMIC DNA]</scope>
    <source>
        <tissue evidence="4">Leaf</tissue>
    </source>
</reference>
<dbReference type="PROSITE" id="PS50102">
    <property type="entry name" value="RRM"/>
    <property type="match status" value="1"/>
</dbReference>
<name>A0AAP0HCE7_9ASTR</name>
<gene>
    <name evidence="4" type="ORF">SSX86_001229</name>
</gene>
<evidence type="ECO:0000256" key="2">
    <source>
        <dbReference type="SAM" id="MobiDB-lite"/>
    </source>
</evidence>
<dbReference type="Pfam" id="PF00076">
    <property type="entry name" value="RRM_1"/>
    <property type="match status" value="1"/>
</dbReference>
<keyword evidence="1" id="KW-0694">RNA-binding</keyword>
<dbReference type="SMART" id="SM00360">
    <property type="entry name" value="RRM"/>
    <property type="match status" value="1"/>
</dbReference>
<dbReference type="GO" id="GO:0003723">
    <property type="term" value="F:RNA binding"/>
    <property type="evidence" value="ECO:0007669"/>
    <property type="project" value="UniProtKB-UniRule"/>
</dbReference>
<dbReference type="InterPro" id="IPR012677">
    <property type="entry name" value="Nucleotide-bd_a/b_plait_sf"/>
</dbReference>
<evidence type="ECO:0000313" key="4">
    <source>
        <dbReference type="EMBL" id="KAK9079557.1"/>
    </source>
</evidence>
<dbReference type="Proteomes" id="UP001408789">
    <property type="component" value="Unassembled WGS sequence"/>
</dbReference>
<comment type="caution">
    <text evidence="4">The sequence shown here is derived from an EMBL/GenBank/DDBJ whole genome shotgun (WGS) entry which is preliminary data.</text>
</comment>
<dbReference type="PANTHER" id="PTHR15241">
    <property type="entry name" value="TRANSFORMER-2-RELATED"/>
    <property type="match status" value="1"/>
</dbReference>
<dbReference type="Gene3D" id="3.30.70.330">
    <property type="match status" value="1"/>
</dbReference>
<evidence type="ECO:0000256" key="1">
    <source>
        <dbReference type="PROSITE-ProRule" id="PRU00176"/>
    </source>
</evidence>
<evidence type="ECO:0000313" key="5">
    <source>
        <dbReference type="Proteomes" id="UP001408789"/>
    </source>
</evidence>
<dbReference type="EMBL" id="JBCNJP010000003">
    <property type="protein sequence ID" value="KAK9079557.1"/>
    <property type="molecule type" value="Genomic_DNA"/>
</dbReference>
<feature type="domain" description="RRM" evidence="3">
    <location>
        <begin position="151"/>
        <end position="238"/>
    </location>
</feature>
<proteinExistence type="predicted"/>
<protein>
    <recommendedName>
        <fullName evidence="3">RRM domain-containing protein</fullName>
    </recommendedName>
</protein>
<feature type="region of interest" description="Disordered" evidence="2">
    <location>
        <begin position="1"/>
        <end position="62"/>
    </location>
</feature>
<keyword evidence="5" id="KW-1185">Reference proteome</keyword>
<feature type="compositionally biased region" description="Gly residues" evidence="2">
    <location>
        <begin position="1"/>
        <end position="12"/>
    </location>
</feature>
<evidence type="ECO:0000259" key="3">
    <source>
        <dbReference type="PROSITE" id="PS50102"/>
    </source>
</evidence>
<dbReference type="PANTHER" id="PTHR15241:SF386">
    <property type="entry name" value="RNA-BINDING REGION RNP-1 DOMAIN-CONTAINING PROTEIN-RELATED"/>
    <property type="match status" value="1"/>
</dbReference>
<accession>A0AAP0HCE7</accession>
<dbReference type="InterPro" id="IPR000504">
    <property type="entry name" value="RRM_dom"/>
</dbReference>